<dbReference type="PANTHER" id="PTHR21377">
    <property type="entry name" value="PROTEIN FAM210B, MITOCHONDRIAL"/>
    <property type="match status" value="1"/>
</dbReference>
<dbReference type="GO" id="GO:0005739">
    <property type="term" value="C:mitochondrion"/>
    <property type="evidence" value="ECO:0007669"/>
    <property type="project" value="TreeGrafter"/>
</dbReference>
<dbReference type="RefSeq" id="XP_024665943.1">
    <property type="nucleotide sequence ID" value="XM_024810175.1"/>
</dbReference>
<organism evidence="3 4">
    <name type="scientific">Wickerhamiella sorbophila</name>
    <dbReference type="NCBI Taxonomy" id="45607"/>
    <lineage>
        <taxon>Eukaryota</taxon>
        <taxon>Fungi</taxon>
        <taxon>Dikarya</taxon>
        <taxon>Ascomycota</taxon>
        <taxon>Saccharomycotina</taxon>
        <taxon>Dipodascomycetes</taxon>
        <taxon>Dipodascales</taxon>
        <taxon>Trichomonascaceae</taxon>
        <taxon>Wickerhamiella</taxon>
    </lineage>
</organism>
<dbReference type="InterPro" id="IPR009688">
    <property type="entry name" value="FAM210A/B-like_dom"/>
</dbReference>
<dbReference type="Proteomes" id="UP000238350">
    <property type="component" value="Unassembled WGS sequence"/>
</dbReference>
<dbReference type="InterPro" id="IPR045866">
    <property type="entry name" value="FAM210A/B-like"/>
</dbReference>
<comment type="caution">
    <text evidence="3">The sequence shown here is derived from an EMBL/GenBank/DDBJ whole genome shotgun (WGS) entry which is preliminary data.</text>
</comment>
<keyword evidence="1" id="KW-0812">Transmembrane</keyword>
<name>A0A2T0FLY5_9ASCO</name>
<evidence type="ECO:0000313" key="4">
    <source>
        <dbReference type="Proteomes" id="UP000238350"/>
    </source>
</evidence>
<proteinExistence type="predicted"/>
<evidence type="ECO:0000259" key="2">
    <source>
        <dbReference type="Pfam" id="PF06916"/>
    </source>
</evidence>
<keyword evidence="4" id="KW-1185">Reference proteome</keyword>
<keyword evidence="1" id="KW-0472">Membrane</keyword>
<dbReference type="Pfam" id="PF06916">
    <property type="entry name" value="FAM210A-B_dom"/>
    <property type="match status" value="1"/>
</dbReference>
<reference evidence="3 4" key="1">
    <citation type="submission" date="2017-04" db="EMBL/GenBank/DDBJ databases">
        <title>Genome sequencing of [Candida] sorbophila.</title>
        <authorList>
            <person name="Ahn J.O."/>
        </authorList>
    </citation>
    <scope>NUCLEOTIDE SEQUENCE [LARGE SCALE GENOMIC DNA]</scope>
    <source>
        <strain evidence="3 4">DS02</strain>
    </source>
</reference>
<dbReference type="AlphaFoldDB" id="A0A2T0FLY5"/>
<dbReference type="GeneID" id="36517366"/>
<dbReference type="EMBL" id="NDIQ01000022">
    <property type="protein sequence ID" value="PRT55998.1"/>
    <property type="molecule type" value="Genomic_DNA"/>
</dbReference>
<evidence type="ECO:0000256" key="1">
    <source>
        <dbReference type="SAM" id="Phobius"/>
    </source>
</evidence>
<keyword evidence="3" id="KW-0808">Transferase</keyword>
<feature type="domain" description="DUF1279" evidence="2">
    <location>
        <begin position="34"/>
        <end position="133"/>
    </location>
</feature>
<dbReference type="OrthoDB" id="426386at2759"/>
<feature type="transmembrane region" description="Helical" evidence="1">
    <location>
        <begin position="42"/>
        <end position="65"/>
    </location>
</feature>
<dbReference type="PANTHER" id="PTHR21377:SF0">
    <property type="entry name" value="PROTEIN FAM210B, MITOCHONDRIAL"/>
    <property type="match status" value="1"/>
</dbReference>
<protein>
    <submittedName>
        <fullName evidence="3">N-terminal acetyltransferase 2</fullName>
    </submittedName>
</protein>
<keyword evidence="1" id="KW-1133">Transmembrane helix</keyword>
<sequence>MFRTVGLRQSFRAARFAQVPRRFNSTTAKEGKMNLKTLAKKYGWVATGVYIGLSMVDLPLCYLAVHSLGTDKFIDYEVYLREKSGYTVPRDETYVSKAAQSKHGMFLTELTVAYVIHKSLIVFRLPLTVSITPGIARKLSEWGFKVGPAAVKTAGSAAAAGVVGGSEAAKNAAKETVKKEFGTRPSSTKRWFSGFF</sequence>
<gene>
    <name evidence="3" type="ORF">B9G98_03618</name>
</gene>
<accession>A0A2T0FLY5</accession>
<dbReference type="STRING" id="45607.A0A2T0FLY5"/>
<dbReference type="GO" id="GO:0016740">
    <property type="term" value="F:transferase activity"/>
    <property type="evidence" value="ECO:0007669"/>
    <property type="project" value="UniProtKB-KW"/>
</dbReference>
<evidence type="ECO:0000313" key="3">
    <source>
        <dbReference type="EMBL" id="PRT55998.1"/>
    </source>
</evidence>